<comment type="caution">
    <text evidence="1">The sequence shown here is derived from an EMBL/GenBank/DDBJ whole genome shotgun (WGS) entry which is preliminary data.</text>
</comment>
<dbReference type="AlphaFoldDB" id="A0A9D1GLT5"/>
<reference evidence="1" key="1">
    <citation type="submission" date="2020-10" db="EMBL/GenBank/DDBJ databases">
        <authorList>
            <person name="Gilroy R."/>
        </authorList>
    </citation>
    <scope>NUCLEOTIDE SEQUENCE</scope>
    <source>
        <strain evidence="1">CHK123-3438</strain>
    </source>
</reference>
<evidence type="ECO:0000313" key="2">
    <source>
        <dbReference type="Proteomes" id="UP000886860"/>
    </source>
</evidence>
<dbReference type="Proteomes" id="UP000886860">
    <property type="component" value="Unassembled WGS sequence"/>
</dbReference>
<sequence length="442" mass="51246">MDNRNGKRMMAAACRYASCRFALNYCMYGDMLSDRNEDSDSLKTFQKSFHQLMGEYLNNRCDIEKIDELRNQIIRETEAASAYLDCFRIYEYVLNRLEGRFKESLPVYEDSQVIDAIMGYIVSAKETAIQNERIKSVLEQLPLRFTKAKFSAIVSQALSIYEGTDQKSLKQVLKMLRSESMLDLPENMQESQPVLWEMLKKLRDADYKNLTEEQFHELLNCLTLAEEKLSVLSSDCMMMMDLVNDFYVICLTRKDTLMDSQEEALIHGIIESVFQSLEQDESVFHPEMEERLVQMEGRQERYYEQWSRYDLSDLDALNSDEEGRADYQLLRKIDLLLSTSSFMSLEEEVPEPGDDILLSRKAVEEMCAPFLHDLEESWKSMPKCVMRSVMAKLLAVLPMFFTSSDEIREFIGGCLSACADLPEKTASIQLIHELMESEDAFV</sequence>
<dbReference type="EMBL" id="DVKS01000230">
    <property type="protein sequence ID" value="HIT43161.1"/>
    <property type="molecule type" value="Genomic_DNA"/>
</dbReference>
<accession>A0A9D1GLT5</accession>
<reference evidence="1" key="2">
    <citation type="journal article" date="2021" name="PeerJ">
        <title>Extensive microbial diversity within the chicken gut microbiome revealed by metagenomics and culture.</title>
        <authorList>
            <person name="Gilroy R."/>
            <person name="Ravi A."/>
            <person name="Getino M."/>
            <person name="Pursley I."/>
            <person name="Horton D.L."/>
            <person name="Alikhan N.F."/>
            <person name="Baker D."/>
            <person name="Gharbi K."/>
            <person name="Hall N."/>
            <person name="Watson M."/>
            <person name="Adriaenssens E.M."/>
            <person name="Foster-Nyarko E."/>
            <person name="Jarju S."/>
            <person name="Secka A."/>
            <person name="Antonio M."/>
            <person name="Oren A."/>
            <person name="Chaudhuri R.R."/>
            <person name="La Ragione R."/>
            <person name="Hildebrand F."/>
            <person name="Pallen M.J."/>
        </authorList>
    </citation>
    <scope>NUCLEOTIDE SEQUENCE</scope>
    <source>
        <strain evidence="1">CHK123-3438</strain>
    </source>
</reference>
<name>A0A9D1GLT5_9FIRM</name>
<proteinExistence type="predicted"/>
<protein>
    <submittedName>
        <fullName evidence="1">Uncharacterized protein</fullName>
    </submittedName>
</protein>
<evidence type="ECO:0000313" key="1">
    <source>
        <dbReference type="EMBL" id="HIT43161.1"/>
    </source>
</evidence>
<gene>
    <name evidence="1" type="ORF">IAB60_13880</name>
</gene>
<organism evidence="1 2">
    <name type="scientific">Candidatus Caccovicinus merdipullorum</name>
    <dbReference type="NCBI Taxonomy" id="2840724"/>
    <lineage>
        <taxon>Bacteria</taxon>
        <taxon>Bacillati</taxon>
        <taxon>Bacillota</taxon>
        <taxon>Clostridia</taxon>
        <taxon>Eubacteriales</taxon>
        <taxon>Candidatus Caccovicinus</taxon>
    </lineage>
</organism>